<evidence type="ECO:0000256" key="1">
    <source>
        <dbReference type="ARBA" id="ARBA00008814"/>
    </source>
</evidence>
<dbReference type="InterPro" id="IPR002491">
    <property type="entry name" value="ABC_transptr_periplasmic_BD"/>
</dbReference>
<gene>
    <name evidence="3" type="ORF">EUA93_10480</name>
</gene>
<dbReference type="AlphaFoldDB" id="A0A4Q2S3N3"/>
<dbReference type="PROSITE" id="PS50983">
    <property type="entry name" value="FE_B12_PBP"/>
    <property type="match status" value="1"/>
</dbReference>
<evidence type="ECO:0000313" key="3">
    <source>
        <dbReference type="EMBL" id="RYB94733.1"/>
    </source>
</evidence>
<organism evidence="3 4">
    <name type="scientific">Nocardioides oleivorans</name>
    <dbReference type="NCBI Taxonomy" id="273676"/>
    <lineage>
        <taxon>Bacteria</taxon>
        <taxon>Bacillati</taxon>
        <taxon>Actinomycetota</taxon>
        <taxon>Actinomycetes</taxon>
        <taxon>Propionibacteriales</taxon>
        <taxon>Nocardioidaceae</taxon>
        <taxon>Nocardioides</taxon>
    </lineage>
</organism>
<evidence type="ECO:0000313" key="4">
    <source>
        <dbReference type="Proteomes" id="UP000294071"/>
    </source>
</evidence>
<proteinExistence type="inferred from homology"/>
<reference evidence="3 4" key="1">
    <citation type="submission" date="2019-01" db="EMBL/GenBank/DDBJ databases">
        <title>Novel species of Nocardioides.</title>
        <authorList>
            <person name="Liu Q."/>
            <person name="Xin Y.-H."/>
        </authorList>
    </citation>
    <scope>NUCLEOTIDE SEQUENCE [LARGE SCALE GENOMIC DNA]</scope>
    <source>
        <strain evidence="3 4">CGMCC 4.6882</strain>
    </source>
</reference>
<evidence type="ECO:0000259" key="2">
    <source>
        <dbReference type="PROSITE" id="PS50983"/>
    </source>
</evidence>
<accession>A0A4Q2S3N3</accession>
<feature type="domain" description="Fe/B12 periplasmic-binding" evidence="2">
    <location>
        <begin position="66"/>
        <end position="343"/>
    </location>
</feature>
<name>A0A4Q2S3N3_9ACTN</name>
<dbReference type="PROSITE" id="PS51257">
    <property type="entry name" value="PROKAR_LIPOPROTEIN"/>
    <property type="match status" value="1"/>
</dbReference>
<dbReference type="InterPro" id="IPR050902">
    <property type="entry name" value="ABC_Transporter_SBP"/>
</dbReference>
<sequence>MRSTTSHHARTGGSVLAAVSVLLLAGCGSSGDEDGSSSGAGSSADASTVSVSNCGTDVEFPTPAQDLFVNDSNLISMVLALGAEDQVAAVSSIGRDQEVLTEHYGDAVAGLNQVSDDYPSLETVIAARPDVMVAGWNYGYDETKQLTPDSLAQRDIAAYVLTESCRQDGSDARGIVDPWTALREDMTNLGAITGTQDRATEVVADFDARLDALDASPRAEEDPVVFVFDSGEKAVFTSGAFGAPQAVIEAGGGVNAMSDLEDTWTEVSWERLAASRPEAFVFVDYPGQTFEQKVAVLKANPATRDLPAVEEERFLNLPYAMWTSGPLNIDAAEQVRAALEEWELVPTA</sequence>
<dbReference type="Pfam" id="PF01497">
    <property type="entry name" value="Peripla_BP_2"/>
    <property type="match status" value="1"/>
</dbReference>
<dbReference type="PANTHER" id="PTHR30535">
    <property type="entry name" value="VITAMIN B12-BINDING PROTEIN"/>
    <property type="match status" value="1"/>
</dbReference>
<comment type="caution">
    <text evidence="3">The sequence shown here is derived from an EMBL/GenBank/DDBJ whole genome shotgun (WGS) entry which is preliminary data.</text>
</comment>
<dbReference type="Proteomes" id="UP000294071">
    <property type="component" value="Unassembled WGS sequence"/>
</dbReference>
<keyword evidence="4" id="KW-1185">Reference proteome</keyword>
<dbReference type="RefSeq" id="WP_129400081.1">
    <property type="nucleotide sequence ID" value="NZ_SDWT01000001.1"/>
</dbReference>
<dbReference type="PANTHER" id="PTHR30535:SF7">
    <property type="entry name" value="IRON(III) DICITRATE-BINDING PROTEIN"/>
    <property type="match status" value="1"/>
</dbReference>
<dbReference type="Gene3D" id="3.40.50.1980">
    <property type="entry name" value="Nitrogenase molybdenum iron protein domain"/>
    <property type="match status" value="2"/>
</dbReference>
<dbReference type="OrthoDB" id="9797850at2"/>
<dbReference type="SUPFAM" id="SSF53807">
    <property type="entry name" value="Helical backbone' metal receptor"/>
    <property type="match status" value="1"/>
</dbReference>
<dbReference type="EMBL" id="SDWT01000001">
    <property type="protein sequence ID" value="RYB94733.1"/>
    <property type="molecule type" value="Genomic_DNA"/>
</dbReference>
<comment type="similarity">
    <text evidence="1">Belongs to the bacterial solute-binding protein 8 family.</text>
</comment>
<protein>
    <submittedName>
        <fullName evidence="3">Iron transporter</fullName>
    </submittedName>
</protein>